<sequence length="166" mass="19148">MDLFMNKVLLDKDNEKVDIESRLANKVVGLYFSASWCPPCKQFTPLLCKLCTELAQQKVATFEVVFISFDKNEAEMDSYREEQGEWLALPFKDPYIEELKEKYKVTSIPKLVIVKTNGDVITHTGRKDVQDQGVKCVKHWTDMAFISESKSKTITKEQNKEIEDTV</sequence>
<dbReference type="InterPro" id="IPR012336">
    <property type="entry name" value="Thioredoxin-like_fold"/>
</dbReference>
<dbReference type="SUPFAM" id="SSF52833">
    <property type="entry name" value="Thioredoxin-like"/>
    <property type="match status" value="1"/>
</dbReference>
<dbReference type="InterPro" id="IPR029519">
    <property type="entry name" value="RdCVF2"/>
</dbReference>
<dbReference type="EMBL" id="CAIIXF020000001">
    <property type="protein sequence ID" value="CAH1776049.1"/>
    <property type="molecule type" value="Genomic_DNA"/>
</dbReference>
<dbReference type="GO" id="GO:0045494">
    <property type="term" value="P:photoreceptor cell maintenance"/>
    <property type="evidence" value="ECO:0007669"/>
    <property type="project" value="InterPro"/>
</dbReference>
<organism evidence="1 2">
    <name type="scientific">Owenia fusiformis</name>
    <name type="common">Polychaete worm</name>
    <dbReference type="NCBI Taxonomy" id="6347"/>
    <lineage>
        <taxon>Eukaryota</taxon>
        <taxon>Metazoa</taxon>
        <taxon>Spiralia</taxon>
        <taxon>Lophotrochozoa</taxon>
        <taxon>Annelida</taxon>
        <taxon>Polychaeta</taxon>
        <taxon>Sedentaria</taxon>
        <taxon>Canalipalpata</taxon>
        <taxon>Sabellida</taxon>
        <taxon>Oweniida</taxon>
        <taxon>Oweniidae</taxon>
        <taxon>Owenia</taxon>
    </lineage>
</organism>
<name>A0A8J1TQW9_OWEFU</name>
<dbReference type="Proteomes" id="UP000749559">
    <property type="component" value="Unassembled WGS sequence"/>
</dbReference>
<dbReference type="Pfam" id="PF13905">
    <property type="entry name" value="Thioredoxin_8"/>
    <property type="match status" value="1"/>
</dbReference>
<protein>
    <submittedName>
        <fullName evidence="1">Uncharacterized protein</fullName>
    </submittedName>
</protein>
<comment type="caution">
    <text evidence="1">The sequence shown here is derived from an EMBL/GenBank/DDBJ whole genome shotgun (WGS) entry which is preliminary data.</text>
</comment>
<dbReference type="PANTHER" id="PTHR46762">
    <property type="entry name" value="NUCLEOREDOXIN-LIKE PROTEIN 2"/>
    <property type="match status" value="1"/>
</dbReference>
<evidence type="ECO:0000313" key="1">
    <source>
        <dbReference type="EMBL" id="CAH1776049.1"/>
    </source>
</evidence>
<dbReference type="InterPro" id="IPR013766">
    <property type="entry name" value="Thioredoxin_domain"/>
</dbReference>
<dbReference type="OrthoDB" id="409136at2759"/>
<gene>
    <name evidence="1" type="ORF">OFUS_LOCUS3274</name>
</gene>
<dbReference type="CDD" id="cd02964">
    <property type="entry name" value="TryX_like_family"/>
    <property type="match status" value="1"/>
</dbReference>
<accession>A0A8J1TQW9</accession>
<reference evidence="1" key="1">
    <citation type="submission" date="2022-03" db="EMBL/GenBank/DDBJ databases">
        <authorList>
            <person name="Martin C."/>
        </authorList>
    </citation>
    <scope>NUCLEOTIDE SEQUENCE</scope>
</reference>
<proteinExistence type="predicted"/>
<keyword evidence="2" id="KW-1185">Reference proteome</keyword>
<dbReference type="PANTHER" id="PTHR46762:SF1">
    <property type="entry name" value="NUCLEOREDOXIN-LIKE PROTEIN 2"/>
    <property type="match status" value="1"/>
</dbReference>
<evidence type="ECO:0000313" key="2">
    <source>
        <dbReference type="Proteomes" id="UP000749559"/>
    </source>
</evidence>
<dbReference type="InterPro" id="IPR036249">
    <property type="entry name" value="Thioredoxin-like_sf"/>
</dbReference>
<dbReference type="GO" id="GO:0007600">
    <property type="term" value="P:sensory perception"/>
    <property type="evidence" value="ECO:0007669"/>
    <property type="project" value="InterPro"/>
</dbReference>
<dbReference type="PROSITE" id="PS51352">
    <property type="entry name" value="THIOREDOXIN_2"/>
    <property type="match status" value="1"/>
</dbReference>
<dbReference type="AlphaFoldDB" id="A0A8J1TQW9"/>
<dbReference type="Gene3D" id="3.40.30.10">
    <property type="entry name" value="Glutaredoxin"/>
    <property type="match status" value="1"/>
</dbReference>